<evidence type="ECO:0000313" key="2">
    <source>
        <dbReference type="EMBL" id="QUC20671.1"/>
    </source>
</evidence>
<keyword evidence="3" id="KW-1185">Reference proteome</keyword>
<accession>A0A8E5MI55</accession>
<feature type="compositionally biased region" description="Polar residues" evidence="1">
    <location>
        <begin position="80"/>
        <end position="89"/>
    </location>
</feature>
<sequence>MPRGRLRPESPLRMPMSPEHSSNAMDNGDSRRLSPTRPSVSRTQLLHHLRDMSDMSPAQSPARHGFDNGKQQPCKASRFNGPSSRTSGWKSPLPAAWRTNPAAKGTRQERCGMLAAITPVPASDS</sequence>
<feature type="compositionally biased region" description="Basic and acidic residues" evidence="1">
    <location>
        <begin position="1"/>
        <end position="10"/>
    </location>
</feature>
<reference evidence="2" key="1">
    <citation type="submission" date="2020-03" db="EMBL/GenBank/DDBJ databases">
        <title>A mixture of massive structural variations and highly conserved coding sequences in Ustilaginoidea virens genome.</title>
        <authorList>
            <person name="Zhang K."/>
            <person name="Zhao Z."/>
            <person name="Zhang Z."/>
            <person name="Li Y."/>
            <person name="Hsiang T."/>
            <person name="Sun W."/>
        </authorList>
    </citation>
    <scope>NUCLEOTIDE SEQUENCE</scope>
    <source>
        <strain evidence="2">UV-8b</strain>
    </source>
</reference>
<dbReference type="KEGG" id="uvi:66065690"/>
<evidence type="ECO:0000313" key="3">
    <source>
        <dbReference type="Proteomes" id="UP000027002"/>
    </source>
</evidence>
<organism evidence="2 3">
    <name type="scientific">Ustilaginoidea virens</name>
    <name type="common">Rice false smut fungus</name>
    <name type="synonym">Villosiclava virens</name>
    <dbReference type="NCBI Taxonomy" id="1159556"/>
    <lineage>
        <taxon>Eukaryota</taxon>
        <taxon>Fungi</taxon>
        <taxon>Dikarya</taxon>
        <taxon>Ascomycota</taxon>
        <taxon>Pezizomycotina</taxon>
        <taxon>Sordariomycetes</taxon>
        <taxon>Hypocreomycetidae</taxon>
        <taxon>Hypocreales</taxon>
        <taxon>Clavicipitaceae</taxon>
        <taxon>Ustilaginoidea</taxon>
    </lineage>
</organism>
<dbReference type="AlphaFoldDB" id="A0A8E5MI55"/>
<dbReference type="Proteomes" id="UP000027002">
    <property type="component" value="Chromosome 4"/>
</dbReference>
<evidence type="ECO:0000256" key="1">
    <source>
        <dbReference type="SAM" id="MobiDB-lite"/>
    </source>
</evidence>
<dbReference type="RefSeq" id="XP_042998344.1">
    <property type="nucleotide sequence ID" value="XM_043142410.1"/>
</dbReference>
<gene>
    <name evidence="2" type="ORF">UV8b_04912</name>
</gene>
<dbReference type="EMBL" id="CP072756">
    <property type="protein sequence ID" value="QUC20671.1"/>
    <property type="molecule type" value="Genomic_DNA"/>
</dbReference>
<dbReference type="GeneID" id="66065690"/>
<name>A0A8E5MI55_USTVR</name>
<protein>
    <submittedName>
        <fullName evidence="2">Uncharacterized protein</fullName>
    </submittedName>
</protein>
<feature type="region of interest" description="Disordered" evidence="1">
    <location>
        <begin position="1"/>
        <end position="108"/>
    </location>
</feature>
<proteinExistence type="predicted"/>